<dbReference type="EMBL" id="JAGTJS010000002">
    <property type="protein sequence ID" value="KAH7274570.1"/>
    <property type="molecule type" value="Genomic_DNA"/>
</dbReference>
<keyword evidence="1" id="KW-0812">Transmembrane</keyword>
<gene>
    <name evidence="2" type="ORF">B0J15DRAFT_134062</name>
</gene>
<evidence type="ECO:0000313" key="3">
    <source>
        <dbReference type="Proteomes" id="UP000736672"/>
    </source>
</evidence>
<dbReference type="AlphaFoldDB" id="A0A9P9RDZ0"/>
<dbReference type="Proteomes" id="UP000736672">
    <property type="component" value="Unassembled WGS sequence"/>
</dbReference>
<sequence>METFQFTAVKSKSRYLSEFMTIQPNDQPAFHNKETSQHVSVYQLVIELVELVPAALSSWIMSAYMRQFHPTYIAWPQAARVNVLAQPSQWLALTACLVYGCSIASFLHRRRFLDPYQPFIFAACVSLGAVLGKCTGASADYILLVHVSWATCLAMFASVICLRIQCVLL</sequence>
<feature type="transmembrane region" description="Helical" evidence="1">
    <location>
        <begin position="90"/>
        <end position="107"/>
    </location>
</feature>
<feature type="transmembrane region" description="Helical" evidence="1">
    <location>
        <begin position="119"/>
        <end position="138"/>
    </location>
</feature>
<name>A0A9P9RDZ0_FUSSL</name>
<protein>
    <submittedName>
        <fullName evidence="2">Uncharacterized protein</fullName>
    </submittedName>
</protein>
<keyword evidence="3" id="KW-1185">Reference proteome</keyword>
<evidence type="ECO:0000256" key="1">
    <source>
        <dbReference type="SAM" id="Phobius"/>
    </source>
</evidence>
<evidence type="ECO:0000313" key="2">
    <source>
        <dbReference type="EMBL" id="KAH7274570.1"/>
    </source>
</evidence>
<feature type="transmembrane region" description="Helical" evidence="1">
    <location>
        <begin position="144"/>
        <end position="164"/>
    </location>
</feature>
<dbReference type="OrthoDB" id="4768569at2759"/>
<proteinExistence type="predicted"/>
<keyword evidence="1" id="KW-1133">Transmembrane helix</keyword>
<accession>A0A9P9RDZ0</accession>
<comment type="caution">
    <text evidence="2">The sequence shown here is derived from an EMBL/GenBank/DDBJ whole genome shotgun (WGS) entry which is preliminary data.</text>
</comment>
<keyword evidence="1" id="KW-0472">Membrane</keyword>
<organism evidence="2 3">
    <name type="scientific">Fusarium solani</name>
    <name type="common">Filamentous fungus</name>
    <dbReference type="NCBI Taxonomy" id="169388"/>
    <lineage>
        <taxon>Eukaryota</taxon>
        <taxon>Fungi</taxon>
        <taxon>Dikarya</taxon>
        <taxon>Ascomycota</taxon>
        <taxon>Pezizomycotina</taxon>
        <taxon>Sordariomycetes</taxon>
        <taxon>Hypocreomycetidae</taxon>
        <taxon>Hypocreales</taxon>
        <taxon>Nectriaceae</taxon>
        <taxon>Fusarium</taxon>
        <taxon>Fusarium solani species complex</taxon>
    </lineage>
</organism>
<reference evidence="2" key="1">
    <citation type="journal article" date="2021" name="Nat. Commun.">
        <title>Genetic determinants of endophytism in the Arabidopsis root mycobiome.</title>
        <authorList>
            <person name="Mesny F."/>
            <person name="Miyauchi S."/>
            <person name="Thiergart T."/>
            <person name="Pickel B."/>
            <person name="Atanasova L."/>
            <person name="Karlsson M."/>
            <person name="Huettel B."/>
            <person name="Barry K.W."/>
            <person name="Haridas S."/>
            <person name="Chen C."/>
            <person name="Bauer D."/>
            <person name="Andreopoulos W."/>
            <person name="Pangilinan J."/>
            <person name="LaButti K."/>
            <person name="Riley R."/>
            <person name="Lipzen A."/>
            <person name="Clum A."/>
            <person name="Drula E."/>
            <person name="Henrissat B."/>
            <person name="Kohler A."/>
            <person name="Grigoriev I.V."/>
            <person name="Martin F.M."/>
            <person name="Hacquard S."/>
        </authorList>
    </citation>
    <scope>NUCLEOTIDE SEQUENCE</scope>
    <source>
        <strain evidence="2">FSSC 5 MPI-SDFR-AT-0091</strain>
    </source>
</reference>